<evidence type="ECO:0000256" key="6">
    <source>
        <dbReference type="HAMAP-Rule" id="MF_01131"/>
    </source>
</evidence>
<dbReference type="OrthoDB" id="9784760at2"/>
<evidence type="ECO:0000259" key="8">
    <source>
        <dbReference type="Pfam" id="PF06971"/>
    </source>
</evidence>
<keyword evidence="6" id="KW-0520">NAD</keyword>
<dbReference type="Pfam" id="PF06971">
    <property type="entry name" value="Put_DNA-bind_N"/>
    <property type="match status" value="1"/>
</dbReference>
<comment type="subunit">
    <text evidence="6">Homodimer.</text>
</comment>
<dbReference type="RefSeq" id="WP_067620658.1">
    <property type="nucleotide sequence ID" value="NZ_MAGO01000016.1"/>
</dbReference>
<evidence type="ECO:0000256" key="5">
    <source>
        <dbReference type="ARBA" id="ARBA00023163"/>
    </source>
</evidence>
<comment type="function">
    <text evidence="6">Modulates transcription in response to changes in cellular NADH/NAD(+) redox state.</text>
</comment>
<evidence type="ECO:0000259" key="7">
    <source>
        <dbReference type="Pfam" id="PF02629"/>
    </source>
</evidence>
<organism evidence="9 10">
    <name type="scientific">Dissulfuribacter thermophilus</name>
    <dbReference type="NCBI Taxonomy" id="1156395"/>
    <lineage>
        <taxon>Bacteria</taxon>
        <taxon>Pseudomonadati</taxon>
        <taxon>Thermodesulfobacteriota</taxon>
        <taxon>Dissulfuribacteria</taxon>
        <taxon>Dissulfuribacterales</taxon>
        <taxon>Dissulfuribacteraceae</taxon>
        <taxon>Dissulfuribacter</taxon>
    </lineage>
</organism>
<dbReference type="AlphaFoldDB" id="A0A1B9F315"/>
<feature type="DNA-binding region" description="H-T-H motif" evidence="6">
    <location>
        <begin position="17"/>
        <end position="56"/>
    </location>
</feature>
<keyword evidence="3 6" id="KW-0805">Transcription regulation</keyword>
<feature type="binding site" evidence="6">
    <location>
        <begin position="91"/>
        <end position="96"/>
    </location>
    <ligand>
        <name>NAD(+)</name>
        <dbReference type="ChEBI" id="CHEBI:57540"/>
    </ligand>
</feature>
<keyword evidence="4 6" id="KW-0238">DNA-binding</keyword>
<dbReference type="InterPro" id="IPR036390">
    <property type="entry name" value="WH_DNA-bd_sf"/>
</dbReference>
<dbReference type="HAMAP" id="MF_01131">
    <property type="entry name" value="Rex"/>
    <property type="match status" value="1"/>
</dbReference>
<evidence type="ECO:0000313" key="10">
    <source>
        <dbReference type="Proteomes" id="UP000093080"/>
    </source>
</evidence>
<comment type="caution">
    <text evidence="9">The sequence shown here is derived from an EMBL/GenBank/DDBJ whole genome shotgun (WGS) entry which is preliminary data.</text>
</comment>
<dbReference type="InterPro" id="IPR003781">
    <property type="entry name" value="CoA-bd"/>
</dbReference>
<dbReference type="GO" id="GO:0005737">
    <property type="term" value="C:cytoplasm"/>
    <property type="evidence" value="ECO:0007669"/>
    <property type="project" value="UniProtKB-SubCell"/>
</dbReference>
<feature type="domain" description="CoA-binding" evidence="7">
    <location>
        <begin position="83"/>
        <end position="180"/>
    </location>
</feature>
<name>A0A1B9F315_9BACT</name>
<evidence type="ECO:0000256" key="3">
    <source>
        <dbReference type="ARBA" id="ARBA00023015"/>
    </source>
</evidence>
<keyword evidence="2 6" id="KW-0678">Repressor</keyword>
<dbReference type="PATRIC" id="fig|1156395.6.peg.2399"/>
<accession>A0A1B9F315</accession>
<dbReference type="EMBL" id="MAGO01000016">
    <property type="protein sequence ID" value="OCC14224.1"/>
    <property type="molecule type" value="Genomic_DNA"/>
</dbReference>
<dbReference type="PANTHER" id="PTHR35786:SF1">
    <property type="entry name" value="REDOX-SENSING TRANSCRIPTIONAL REPRESSOR REX 1"/>
    <property type="match status" value="1"/>
</dbReference>
<dbReference type="Gene3D" id="3.40.50.720">
    <property type="entry name" value="NAD(P)-binding Rossmann-like Domain"/>
    <property type="match status" value="1"/>
</dbReference>
<dbReference type="Proteomes" id="UP000093080">
    <property type="component" value="Unassembled WGS sequence"/>
</dbReference>
<dbReference type="GO" id="GO:0003700">
    <property type="term" value="F:DNA-binding transcription factor activity"/>
    <property type="evidence" value="ECO:0007669"/>
    <property type="project" value="UniProtKB-UniRule"/>
</dbReference>
<feature type="domain" description="Rex DNA-binding C-terminal" evidence="8">
    <location>
        <begin position="6"/>
        <end position="54"/>
    </location>
</feature>
<dbReference type="InterPro" id="IPR036291">
    <property type="entry name" value="NAD(P)-bd_dom_sf"/>
</dbReference>
<dbReference type="STRING" id="1156395.DBT_2366"/>
<dbReference type="InterPro" id="IPR022876">
    <property type="entry name" value="Tscrpt_rep_Rex"/>
</dbReference>
<keyword evidence="10" id="KW-1185">Reference proteome</keyword>
<dbReference type="PANTHER" id="PTHR35786">
    <property type="entry name" value="REDOX-SENSING TRANSCRIPTIONAL REPRESSOR REX"/>
    <property type="match status" value="1"/>
</dbReference>
<dbReference type="NCBIfam" id="NF003995">
    <property type="entry name" value="PRK05472.2-4"/>
    <property type="match status" value="1"/>
</dbReference>
<comment type="similarity">
    <text evidence="6">Belongs to the transcriptional regulatory Rex family.</text>
</comment>
<comment type="subcellular location">
    <subcellularLocation>
        <location evidence="6">Cytoplasm</location>
    </subcellularLocation>
</comment>
<dbReference type="GO" id="GO:0045892">
    <property type="term" value="P:negative regulation of DNA-templated transcription"/>
    <property type="evidence" value="ECO:0007669"/>
    <property type="project" value="InterPro"/>
</dbReference>
<evidence type="ECO:0000256" key="1">
    <source>
        <dbReference type="ARBA" id="ARBA00022490"/>
    </source>
</evidence>
<dbReference type="SUPFAM" id="SSF51735">
    <property type="entry name" value="NAD(P)-binding Rossmann-fold domains"/>
    <property type="match status" value="1"/>
</dbReference>
<keyword evidence="5 6" id="KW-0804">Transcription</keyword>
<dbReference type="GO" id="GO:0003677">
    <property type="term" value="F:DNA binding"/>
    <property type="evidence" value="ECO:0007669"/>
    <property type="project" value="UniProtKB-UniRule"/>
</dbReference>
<evidence type="ECO:0000256" key="4">
    <source>
        <dbReference type="ARBA" id="ARBA00023125"/>
    </source>
</evidence>
<dbReference type="Pfam" id="PF02629">
    <property type="entry name" value="CoA_binding"/>
    <property type="match status" value="1"/>
</dbReference>
<gene>
    <name evidence="6" type="primary">rex</name>
    <name evidence="9" type="ORF">DBT_2366</name>
</gene>
<evidence type="ECO:0000313" key="9">
    <source>
        <dbReference type="EMBL" id="OCC14224.1"/>
    </source>
</evidence>
<dbReference type="SUPFAM" id="SSF46785">
    <property type="entry name" value="Winged helix' DNA-binding domain"/>
    <property type="match status" value="1"/>
</dbReference>
<protein>
    <recommendedName>
        <fullName evidence="6">Redox-sensing transcriptional repressor Rex</fullName>
    </recommendedName>
</protein>
<dbReference type="InterPro" id="IPR009718">
    <property type="entry name" value="Rex_DNA-bd_C_dom"/>
</dbReference>
<sequence>MEKVKKIPSATIFRLSVYRQHLQVLRQQGRKTISSVQLACAARVNPAQLRKDLSYFGKFGVPGVGYDVDGLLQELSMILGARQSWKLCLLGAGKVGKAIVMSGQFERRGYFVEAIFDSRDEVIGTNIGGGLIVHSVTVARRLIPQKDVALCMVIEEVPSLDEAVNELLLAGIKGFLSFVPVGQAVPPNIPVQYMDFSTFLDALTYTLTHNKEGESEFFLENGGHVCFPNSDVACVQKSIGG</sequence>
<keyword evidence="1 6" id="KW-0963">Cytoplasm</keyword>
<proteinExistence type="inferred from homology"/>
<dbReference type="Gene3D" id="1.10.10.10">
    <property type="entry name" value="Winged helix-like DNA-binding domain superfamily/Winged helix DNA-binding domain"/>
    <property type="match status" value="1"/>
</dbReference>
<dbReference type="InterPro" id="IPR036388">
    <property type="entry name" value="WH-like_DNA-bd_sf"/>
</dbReference>
<reference evidence="9 10" key="1">
    <citation type="submission" date="2016-06" db="EMBL/GenBank/DDBJ databases">
        <title>Respiratory ammonification of nitrate coupled to the oxidation of elemental sulfur in deep-sea autotrophic thermophilic bacteria.</title>
        <authorList>
            <person name="Slobodkina G.B."/>
            <person name="Mardanov A.V."/>
            <person name="Ravin N.V."/>
            <person name="Frolova A.A."/>
            <person name="Viryasiv M.B."/>
            <person name="Chernyh N.A."/>
            <person name="Bonch-Osmolovskaya E.A."/>
            <person name="Slobodkin A.I."/>
        </authorList>
    </citation>
    <scope>NUCLEOTIDE SEQUENCE [LARGE SCALE GENOMIC DNA]</scope>
    <source>
        <strain evidence="9 10">S69</strain>
    </source>
</reference>
<evidence type="ECO:0000256" key="2">
    <source>
        <dbReference type="ARBA" id="ARBA00022491"/>
    </source>
</evidence>
<dbReference type="GO" id="GO:0051775">
    <property type="term" value="P:response to redox state"/>
    <property type="evidence" value="ECO:0007669"/>
    <property type="project" value="InterPro"/>
</dbReference>